<name>A0A565BLL7_9BRAS</name>
<evidence type="ECO:0000313" key="2">
    <source>
        <dbReference type="Proteomes" id="UP000489600"/>
    </source>
</evidence>
<gene>
    <name evidence="1" type="ORF">ANE_LOCUS12233</name>
</gene>
<keyword evidence="2" id="KW-1185">Reference proteome</keyword>
<dbReference type="AlphaFoldDB" id="A0A565BLL7"/>
<sequence length="211" mass="24273">MIRHEETGHRAGAASVERIDEESLVSMRGLRSSRDIPLVIVERLLLTLTRLLPPCFLRSLFPALAFLLPIPSRAKGATPRWLVTESRLEDYFAKLRAFEKQEANMEHVIHKARCEMTTKFQETLTCIESSSMSLSGLERGVSTLLRSRVTYSSSNRFGVRLLRILRPRRKILSRRCLRRKEPIRCLQTRWQTLGGFFAPSWLGWMTVSVSS</sequence>
<dbReference type="EMBL" id="CABITT030000004">
    <property type="protein sequence ID" value="VVB01789.1"/>
    <property type="molecule type" value="Genomic_DNA"/>
</dbReference>
<protein>
    <submittedName>
        <fullName evidence="1">Uncharacterized protein</fullName>
    </submittedName>
</protein>
<reference evidence="1" key="1">
    <citation type="submission" date="2019-07" db="EMBL/GenBank/DDBJ databases">
        <authorList>
            <person name="Dittberner H."/>
        </authorList>
    </citation>
    <scope>NUCLEOTIDE SEQUENCE [LARGE SCALE GENOMIC DNA]</scope>
</reference>
<evidence type="ECO:0000313" key="1">
    <source>
        <dbReference type="EMBL" id="VVB01789.1"/>
    </source>
</evidence>
<dbReference type="Proteomes" id="UP000489600">
    <property type="component" value="Unassembled WGS sequence"/>
</dbReference>
<accession>A0A565BLL7</accession>
<organism evidence="1 2">
    <name type="scientific">Arabis nemorensis</name>
    <dbReference type="NCBI Taxonomy" id="586526"/>
    <lineage>
        <taxon>Eukaryota</taxon>
        <taxon>Viridiplantae</taxon>
        <taxon>Streptophyta</taxon>
        <taxon>Embryophyta</taxon>
        <taxon>Tracheophyta</taxon>
        <taxon>Spermatophyta</taxon>
        <taxon>Magnoliopsida</taxon>
        <taxon>eudicotyledons</taxon>
        <taxon>Gunneridae</taxon>
        <taxon>Pentapetalae</taxon>
        <taxon>rosids</taxon>
        <taxon>malvids</taxon>
        <taxon>Brassicales</taxon>
        <taxon>Brassicaceae</taxon>
        <taxon>Arabideae</taxon>
        <taxon>Arabis</taxon>
    </lineage>
</organism>
<proteinExistence type="predicted"/>
<comment type="caution">
    <text evidence="1">The sequence shown here is derived from an EMBL/GenBank/DDBJ whole genome shotgun (WGS) entry which is preliminary data.</text>
</comment>